<dbReference type="AlphaFoldDB" id="A0A939EDC3"/>
<protein>
    <submittedName>
        <fullName evidence="4">Diguanylate cyclase</fullName>
    </submittedName>
</protein>
<keyword evidence="2" id="KW-1133">Transmembrane helix</keyword>
<dbReference type="InterPro" id="IPR000160">
    <property type="entry name" value="GGDEF_dom"/>
</dbReference>
<feature type="transmembrane region" description="Helical" evidence="2">
    <location>
        <begin position="208"/>
        <end position="227"/>
    </location>
</feature>
<dbReference type="Pfam" id="PF05228">
    <property type="entry name" value="CHASE4"/>
    <property type="match status" value="1"/>
</dbReference>
<dbReference type="InterPro" id="IPR007892">
    <property type="entry name" value="CHASE4"/>
</dbReference>
<feature type="coiled-coil region" evidence="1">
    <location>
        <begin position="263"/>
        <end position="290"/>
    </location>
</feature>
<dbReference type="Pfam" id="PF00990">
    <property type="entry name" value="GGDEF"/>
    <property type="match status" value="1"/>
</dbReference>
<dbReference type="RefSeq" id="WP_207139074.1">
    <property type="nucleotide sequence ID" value="NZ_JAEKJZ010000001.1"/>
</dbReference>
<accession>A0A939EDC3</accession>
<dbReference type="Proteomes" id="UP000664096">
    <property type="component" value="Unassembled WGS sequence"/>
</dbReference>
<dbReference type="PROSITE" id="PS50887">
    <property type="entry name" value="GGDEF"/>
    <property type="match status" value="1"/>
</dbReference>
<comment type="caution">
    <text evidence="4">The sequence shown here is derived from an EMBL/GenBank/DDBJ whole genome shotgun (WGS) entry which is preliminary data.</text>
</comment>
<feature type="transmembrane region" description="Helical" evidence="2">
    <location>
        <begin position="6"/>
        <end position="27"/>
    </location>
</feature>
<dbReference type="SMART" id="SM00267">
    <property type="entry name" value="GGDEF"/>
    <property type="match status" value="1"/>
</dbReference>
<evidence type="ECO:0000313" key="4">
    <source>
        <dbReference type="EMBL" id="MBN9669519.1"/>
    </source>
</evidence>
<keyword evidence="1" id="KW-0175">Coiled coil</keyword>
<dbReference type="PANTHER" id="PTHR46663">
    <property type="entry name" value="DIGUANYLATE CYCLASE DGCT-RELATED"/>
    <property type="match status" value="1"/>
</dbReference>
<organism evidence="4 5">
    <name type="scientific">Roseibium aggregatum</name>
    <dbReference type="NCBI Taxonomy" id="187304"/>
    <lineage>
        <taxon>Bacteria</taxon>
        <taxon>Pseudomonadati</taxon>
        <taxon>Pseudomonadota</taxon>
        <taxon>Alphaproteobacteria</taxon>
        <taxon>Hyphomicrobiales</taxon>
        <taxon>Stappiaceae</taxon>
        <taxon>Roseibium</taxon>
    </lineage>
</organism>
<gene>
    <name evidence="4" type="ORF">JF539_04155</name>
</gene>
<sequence length="463" mass="51193">MSRPFWTIVLIGAVSLLAFATIVSQILDRQSIKSSVKVFKGVLEDRAVHLADITLDYGYWNETVDNLVSQLDMNWANENFVDYFQEDLHIEGIHVLDGSDKPKFQVIAGKVGVADLSELYGGSLNTLIQEARSGPRDTAPVPATGLIGDLANLYLASAVLVTSYDDGRDLSTDHVLVFAQRMDASLLDSLARRYRLEDLHLSERAPSYWRAGTPVVSHGGVVLGYFIWTPELLGTSVLPFSVLALFLVYLAMYRSARQFFRRATAMVKELEAARRDAVEAKEMLAQQARQDPLTGLGNRRFLDETLSRLRGEQGYRGLHALLYIDLDNFKDINDSYGHETGDLVLQHVADSLRSLKGSNEKVFRLGGDEFIVFLGKSERDRTLTVARTIIGQFSEPVEINGACCVFGASVGVAFSNNPDALLRQADMALYSAKRRGGGQYVVFSANMMNYSGDLAGEKKRQAG</sequence>
<dbReference type="InterPro" id="IPR043128">
    <property type="entry name" value="Rev_trsase/Diguanyl_cyclase"/>
</dbReference>
<keyword evidence="2" id="KW-0472">Membrane</keyword>
<feature type="transmembrane region" description="Helical" evidence="2">
    <location>
        <begin position="233"/>
        <end position="252"/>
    </location>
</feature>
<reference evidence="4" key="1">
    <citation type="submission" date="2020-12" db="EMBL/GenBank/DDBJ databases">
        <title>Oil enriched cultivation method for isolating marine PHA-producing bacteria.</title>
        <authorList>
            <person name="Zheng W."/>
            <person name="Yu S."/>
            <person name="Huang Y."/>
        </authorList>
    </citation>
    <scope>NUCLEOTIDE SEQUENCE</scope>
    <source>
        <strain evidence="4">SY-2-12</strain>
    </source>
</reference>
<dbReference type="InterPro" id="IPR052163">
    <property type="entry name" value="DGC-Regulatory_Protein"/>
</dbReference>
<proteinExistence type="predicted"/>
<keyword evidence="2" id="KW-0812">Transmembrane</keyword>
<evidence type="ECO:0000259" key="3">
    <source>
        <dbReference type="PROSITE" id="PS50887"/>
    </source>
</evidence>
<feature type="domain" description="GGDEF" evidence="3">
    <location>
        <begin position="317"/>
        <end position="445"/>
    </location>
</feature>
<evidence type="ECO:0000256" key="2">
    <source>
        <dbReference type="SAM" id="Phobius"/>
    </source>
</evidence>
<dbReference type="PANTHER" id="PTHR46663:SF2">
    <property type="entry name" value="GGDEF DOMAIN-CONTAINING PROTEIN"/>
    <property type="match status" value="1"/>
</dbReference>
<name>A0A939EDC3_9HYPH</name>
<evidence type="ECO:0000256" key="1">
    <source>
        <dbReference type="SAM" id="Coils"/>
    </source>
</evidence>
<dbReference type="NCBIfam" id="TIGR00254">
    <property type="entry name" value="GGDEF"/>
    <property type="match status" value="1"/>
</dbReference>
<dbReference type="InterPro" id="IPR029787">
    <property type="entry name" value="Nucleotide_cyclase"/>
</dbReference>
<dbReference type="CDD" id="cd01949">
    <property type="entry name" value="GGDEF"/>
    <property type="match status" value="1"/>
</dbReference>
<dbReference type="Gene3D" id="3.30.70.270">
    <property type="match status" value="1"/>
</dbReference>
<dbReference type="EMBL" id="JAEKJZ010000001">
    <property type="protein sequence ID" value="MBN9669519.1"/>
    <property type="molecule type" value="Genomic_DNA"/>
</dbReference>
<evidence type="ECO:0000313" key="5">
    <source>
        <dbReference type="Proteomes" id="UP000664096"/>
    </source>
</evidence>
<dbReference type="SUPFAM" id="SSF55073">
    <property type="entry name" value="Nucleotide cyclase"/>
    <property type="match status" value="1"/>
</dbReference>